<dbReference type="Pfam" id="PF00557">
    <property type="entry name" value="Peptidase_M24"/>
    <property type="match status" value="1"/>
</dbReference>
<comment type="caution">
    <text evidence="3">The sequence shown here is derived from an EMBL/GenBank/DDBJ whole genome shotgun (WGS) entry which is preliminary data.</text>
</comment>
<dbReference type="RefSeq" id="WP_101834655.1">
    <property type="nucleotide sequence ID" value="NZ_PJZK01000008.1"/>
</dbReference>
<evidence type="ECO:0000313" key="3">
    <source>
        <dbReference type="EMBL" id="PLR50156.1"/>
    </source>
</evidence>
<proteinExistence type="predicted"/>
<feature type="domain" description="Peptidase M24" evidence="1">
    <location>
        <begin position="185"/>
        <end position="382"/>
    </location>
</feature>
<keyword evidence="3" id="KW-0031">Aminopeptidase</keyword>
<dbReference type="CDD" id="cd01066">
    <property type="entry name" value="APP_MetAP"/>
    <property type="match status" value="1"/>
</dbReference>
<dbReference type="Gene3D" id="3.90.230.10">
    <property type="entry name" value="Creatinase/methionine aminopeptidase superfamily"/>
    <property type="match status" value="1"/>
</dbReference>
<dbReference type="Proteomes" id="UP000234626">
    <property type="component" value="Unassembled WGS sequence"/>
</dbReference>
<evidence type="ECO:0000313" key="4">
    <source>
        <dbReference type="Proteomes" id="UP000234626"/>
    </source>
</evidence>
<evidence type="ECO:0000259" key="2">
    <source>
        <dbReference type="Pfam" id="PF01321"/>
    </source>
</evidence>
<evidence type="ECO:0000259" key="1">
    <source>
        <dbReference type="Pfam" id="PF00557"/>
    </source>
</evidence>
<protein>
    <submittedName>
        <fullName evidence="3">Aminopeptidase P family protein</fullName>
    </submittedName>
</protein>
<dbReference type="Pfam" id="PF01321">
    <property type="entry name" value="Creatinase_N"/>
    <property type="match status" value="1"/>
</dbReference>
<dbReference type="PANTHER" id="PTHR46112:SF2">
    <property type="entry name" value="XAA-PRO AMINOPEPTIDASE P-RELATED"/>
    <property type="match status" value="1"/>
</dbReference>
<keyword evidence="3" id="KW-0645">Protease</keyword>
<dbReference type="GO" id="GO:0004177">
    <property type="term" value="F:aminopeptidase activity"/>
    <property type="evidence" value="ECO:0007669"/>
    <property type="project" value="UniProtKB-KW"/>
</dbReference>
<dbReference type="SUPFAM" id="SSF53092">
    <property type="entry name" value="Creatinase/prolidase N-terminal domain"/>
    <property type="match status" value="1"/>
</dbReference>
<accession>A0A2N5ENB5</accession>
<dbReference type="SUPFAM" id="SSF55920">
    <property type="entry name" value="Creatinase/aminopeptidase"/>
    <property type="match status" value="1"/>
</dbReference>
<sequence length="401" mass="44227">MAYNLCQTARLFEREELDLIIASTKENCRYFAGFSPVVKTLNPYHGQSYVLLHRDDPAAVSVVHSMGEIDQVLDADAPLRHIETYGVFYREYGGIADLTAEERKLQVYSSLGASVNSPSEALTLLIKKLRCESPVHRIGYDEDGMPAQTLHALQQALPGVAWVAVSSAIRHTRRYKTGSEVNSLMQSARINEAAVHEAVKGVKPGTSEADVSAWFNQALVKQGAFPSLTMIKAGRAAVGGQRRQDAGILLQAGDLLWFDSDAVFEGFWSDIARVYAIEKISPPLLKRYQALRNGMLAAYAFIRPGVTGKQVFAHVMDAVHRSGFPEYRRHHVGHAIGLEPYELPILSPSDDNVIEEGMVLSVETPYYEFGIGALHIEDPLFVGASGNRFLTSHPVPELHIL</sequence>
<dbReference type="InterPro" id="IPR000994">
    <property type="entry name" value="Pept_M24"/>
</dbReference>
<dbReference type="InterPro" id="IPR050659">
    <property type="entry name" value="Peptidase_M24B"/>
</dbReference>
<keyword evidence="4" id="KW-1185">Reference proteome</keyword>
<dbReference type="InterPro" id="IPR029149">
    <property type="entry name" value="Creatin/AminoP/Spt16_N"/>
</dbReference>
<dbReference type="OrthoDB" id="9806388at2"/>
<organism evidence="3 4">
    <name type="scientific">Chimaeribacter arupi</name>
    <dbReference type="NCBI Taxonomy" id="2060066"/>
    <lineage>
        <taxon>Bacteria</taxon>
        <taxon>Pseudomonadati</taxon>
        <taxon>Pseudomonadota</taxon>
        <taxon>Gammaproteobacteria</taxon>
        <taxon>Enterobacterales</taxon>
        <taxon>Yersiniaceae</taxon>
        <taxon>Chimaeribacter</taxon>
    </lineage>
</organism>
<dbReference type="InterPro" id="IPR036005">
    <property type="entry name" value="Creatinase/aminopeptidase-like"/>
</dbReference>
<dbReference type="InterPro" id="IPR000587">
    <property type="entry name" value="Creatinase_N"/>
</dbReference>
<keyword evidence="3" id="KW-0378">Hydrolase</keyword>
<dbReference type="AlphaFoldDB" id="A0A2N5ENB5"/>
<dbReference type="PANTHER" id="PTHR46112">
    <property type="entry name" value="AMINOPEPTIDASE"/>
    <property type="match status" value="1"/>
</dbReference>
<gene>
    <name evidence="3" type="ORF">CYR34_09645</name>
</gene>
<reference evidence="3 4" key="1">
    <citation type="submission" date="2017-12" db="EMBL/GenBank/DDBJ databases">
        <title>Characterization of six clinical isolates of Enterochimera gen. nov., a novel genus of the Yersiniaciae family and the three species Enterochimera arupensis sp. nov., Enterochimera coloradensis sp. nov, and Enterochimera californica sp. nov.</title>
        <authorList>
            <person name="Rossi A."/>
            <person name="Fisher M."/>
        </authorList>
    </citation>
    <scope>NUCLEOTIDE SEQUENCE [LARGE SCALE GENOMIC DNA]</scope>
    <source>
        <strain evidence="3 4">2016Iso1</strain>
    </source>
</reference>
<dbReference type="Gene3D" id="3.40.350.10">
    <property type="entry name" value="Creatinase/prolidase N-terminal domain"/>
    <property type="match status" value="1"/>
</dbReference>
<feature type="domain" description="Creatinase N-terminal" evidence="2">
    <location>
        <begin position="10"/>
        <end position="173"/>
    </location>
</feature>
<name>A0A2N5ENB5_9GAMM</name>
<dbReference type="EMBL" id="PJZK01000008">
    <property type="protein sequence ID" value="PLR50156.1"/>
    <property type="molecule type" value="Genomic_DNA"/>
</dbReference>